<evidence type="ECO:0008006" key="2">
    <source>
        <dbReference type="Google" id="ProtNLM"/>
    </source>
</evidence>
<protein>
    <recommendedName>
        <fullName evidence="2">No apical meristem-associated C-terminal domain-containing protein</fullName>
    </recommendedName>
</protein>
<dbReference type="EnsemblPlants" id="EMT16294">
    <property type="protein sequence ID" value="EMT16294"/>
    <property type="gene ID" value="F775_00886"/>
</dbReference>
<accession>R7WCM9</accession>
<evidence type="ECO:0000313" key="1">
    <source>
        <dbReference type="EnsemblPlants" id="EMT16294"/>
    </source>
</evidence>
<name>R7WCM9_AEGTA</name>
<proteinExistence type="predicted"/>
<sequence length="154" mass="17185">MARWNEIKALEGEKWKAKSSGEERKLKAEERRLALEEKMIRDAKKAEECATMFMNPNTMDETARKYWELTRGEILEASLQNVGGGRGGRVDGGGRGGGCCGTLHGKQKFSTHTQDLSIEMHSYERGRASTYPCRSLSGSIYHAVDVVVLFAIRS</sequence>
<organism evidence="1">
    <name type="scientific">Aegilops tauschii</name>
    <name type="common">Tausch's goatgrass</name>
    <name type="synonym">Aegilops squarrosa</name>
    <dbReference type="NCBI Taxonomy" id="37682"/>
    <lineage>
        <taxon>Eukaryota</taxon>
        <taxon>Viridiplantae</taxon>
        <taxon>Streptophyta</taxon>
        <taxon>Embryophyta</taxon>
        <taxon>Tracheophyta</taxon>
        <taxon>Spermatophyta</taxon>
        <taxon>Magnoliopsida</taxon>
        <taxon>Liliopsida</taxon>
        <taxon>Poales</taxon>
        <taxon>Poaceae</taxon>
        <taxon>BOP clade</taxon>
        <taxon>Pooideae</taxon>
        <taxon>Triticodae</taxon>
        <taxon>Triticeae</taxon>
        <taxon>Triticinae</taxon>
        <taxon>Aegilops</taxon>
    </lineage>
</organism>
<reference evidence="1" key="1">
    <citation type="submission" date="2015-06" db="UniProtKB">
        <authorList>
            <consortium name="EnsemblPlants"/>
        </authorList>
    </citation>
    <scope>IDENTIFICATION</scope>
</reference>
<dbReference type="AlphaFoldDB" id="R7WCM9"/>